<dbReference type="Gene3D" id="1.10.10.10">
    <property type="entry name" value="Winged helix-like DNA-binding domain superfamily/Winged helix DNA-binding domain"/>
    <property type="match status" value="1"/>
</dbReference>
<organism evidence="5 6">
    <name type="scientific">Ktedonobacter robiniae</name>
    <dbReference type="NCBI Taxonomy" id="2778365"/>
    <lineage>
        <taxon>Bacteria</taxon>
        <taxon>Bacillati</taxon>
        <taxon>Chloroflexota</taxon>
        <taxon>Ktedonobacteria</taxon>
        <taxon>Ktedonobacterales</taxon>
        <taxon>Ktedonobacteraceae</taxon>
        <taxon>Ktedonobacter</taxon>
    </lineage>
</organism>
<evidence type="ECO:0000313" key="5">
    <source>
        <dbReference type="EMBL" id="GHO60614.1"/>
    </source>
</evidence>
<dbReference type="PRINTS" id="PR00035">
    <property type="entry name" value="HTHGNTR"/>
</dbReference>
<dbReference type="EMBL" id="BNJG01000006">
    <property type="protein sequence ID" value="GHO60614.1"/>
    <property type="molecule type" value="Genomic_DNA"/>
</dbReference>
<evidence type="ECO:0000256" key="3">
    <source>
        <dbReference type="ARBA" id="ARBA00023163"/>
    </source>
</evidence>
<evidence type="ECO:0000259" key="4">
    <source>
        <dbReference type="PROSITE" id="PS50949"/>
    </source>
</evidence>
<dbReference type="SUPFAM" id="SSF46785">
    <property type="entry name" value="Winged helix' DNA-binding domain"/>
    <property type="match status" value="1"/>
</dbReference>
<dbReference type="RefSeq" id="WP_201376689.1">
    <property type="nucleotide sequence ID" value="NZ_BNJG01000006.1"/>
</dbReference>
<evidence type="ECO:0000256" key="1">
    <source>
        <dbReference type="ARBA" id="ARBA00023015"/>
    </source>
</evidence>
<keyword evidence="3" id="KW-0804">Transcription</keyword>
<dbReference type="InterPro" id="IPR000524">
    <property type="entry name" value="Tscrpt_reg_HTH_GntR"/>
</dbReference>
<proteinExistence type="predicted"/>
<dbReference type="InterPro" id="IPR036388">
    <property type="entry name" value="WH-like_DNA-bd_sf"/>
</dbReference>
<dbReference type="CDD" id="cd07377">
    <property type="entry name" value="WHTH_GntR"/>
    <property type="match status" value="1"/>
</dbReference>
<keyword evidence="6" id="KW-1185">Reference proteome</keyword>
<dbReference type="SMART" id="SM00895">
    <property type="entry name" value="FCD"/>
    <property type="match status" value="1"/>
</dbReference>
<gene>
    <name evidence="5" type="ORF">KSB_90890</name>
</gene>
<dbReference type="Proteomes" id="UP000654345">
    <property type="component" value="Unassembled WGS sequence"/>
</dbReference>
<evidence type="ECO:0000256" key="2">
    <source>
        <dbReference type="ARBA" id="ARBA00023125"/>
    </source>
</evidence>
<keyword evidence="1" id="KW-0805">Transcription regulation</keyword>
<name>A0ABQ3V5Z6_9CHLR</name>
<dbReference type="SUPFAM" id="SSF48008">
    <property type="entry name" value="GntR ligand-binding domain-like"/>
    <property type="match status" value="1"/>
</dbReference>
<dbReference type="Pfam" id="PF07729">
    <property type="entry name" value="FCD"/>
    <property type="match status" value="1"/>
</dbReference>
<keyword evidence="2" id="KW-0238">DNA-binding</keyword>
<dbReference type="PROSITE" id="PS50949">
    <property type="entry name" value="HTH_GNTR"/>
    <property type="match status" value="1"/>
</dbReference>
<feature type="domain" description="HTH gntR-type" evidence="4">
    <location>
        <begin position="8"/>
        <end position="76"/>
    </location>
</feature>
<reference evidence="5 6" key="1">
    <citation type="journal article" date="2021" name="Int. J. Syst. Evol. Microbiol.">
        <title>Reticulibacter mediterranei gen. nov., sp. nov., within the new family Reticulibacteraceae fam. nov., and Ktedonospora formicarum gen. nov., sp. nov., Ktedonobacter robiniae sp. nov., Dictyobacter formicarum sp. nov. and Dictyobacter arantiisoli sp. nov., belonging to the class Ktedonobacteria.</title>
        <authorList>
            <person name="Yabe S."/>
            <person name="Zheng Y."/>
            <person name="Wang C.M."/>
            <person name="Sakai Y."/>
            <person name="Abe K."/>
            <person name="Yokota A."/>
            <person name="Donadio S."/>
            <person name="Cavaletti L."/>
            <person name="Monciardini P."/>
        </authorList>
    </citation>
    <scope>NUCLEOTIDE SEQUENCE [LARGE SCALE GENOMIC DNA]</scope>
    <source>
        <strain evidence="5 6">SOSP1-30</strain>
    </source>
</reference>
<protein>
    <submittedName>
        <fullName evidence="5">GntR family transcriptional regulator</fullName>
    </submittedName>
</protein>
<dbReference type="Pfam" id="PF00392">
    <property type="entry name" value="GntR"/>
    <property type="match status" value="1"/>
</dbReference>
<dbReference type="InterPro" id="IPR008920">
    <property type="entry name" value="TF_FadR/GntR_C"/>
</dbReference>
<comment type="caution">
    <text evidence="5">The sequence shown here is derived from an EMBL/GenBank/DDBJ whole genome shotgun (WGS) entry which is preliminary data.</text>
</comment>
<dbReference type="PANTHER" id="PTHR43537:SF5">
    <property type="entry name" value="UXU OPERON TRANSCRIPTIONAL REGULATOR"/>
    <property type="match status" value="1"/>
</dbReference>
<dbReference type="InterPro" id="IPR011711">
    <property type="entry name" value="GntR_C"/>
</dbReference>
<dbReference type="PANTHER" id="PTHR43537">
    <property type="entry name" value="TRANSCRIPTIONAL REGULATOR, GNTR FAMILY"/>
    <property type="match status" value="1"/>
</dbReference>
<evidence type="ECO:0000313" key="6">
    <source>
        <dbReference type="Proteomes" id="UP000654345"/>
    </source>
</evidence>
<dbReference type="InterPro" id="IPR036390">
    <property type="entry name" value="WH_DNA-bd_sf"/>
</dbReference>
<accession>A0ABQ3V5Z6</accession>
<dbReference type="Gene3D" id="1.20.120.530">
    <property type="entry name" value="GntR ligand-binding domain-like"/>
    <property type="match status" value="1"/>
</dbReference>
<dbReference type="SMART" id="SM00345">
    <property type="entry name" value="HTH_GNTR"/>
    <property type="match status" value="1"/>
</dbReference>
<sequence length="235" mass="26002">MYEPIQTAKVFKQIAEQIEQRILNGELRNGDRLPTEVDLAKQFHVSRTAVREAMKILAQKGLVDTRPGRGTIVIDGAHTALQSSLGLVMKLKLGEMGGSENLLEVREILETEIAAIAAERATETEITAMREAIAVMDAHMHDANAFIVADNRFHEALAQATQNILILLLTNSIVNLLSEQRKQIFSVAGGPQRGQIHHKRIFESVIRRDAEAARAAMREHLRQVREDSAGPAHPA</sequence>